<accession>A0A9P9IJH1</accession>
<dbReference type="FunFam" id="3.90.850.10:FF:000002">
    <property type="entry name" value="2-hydroxyhepta-2,4-diene-1,7-dioate isomerase"/>
    <property type="match status" value="1"/>
</dbReference>
<dbReference type="SUPFAM" id="SSF56529">
    <property type="entry name" value="FAH"/>
    <property type="match status" value="1"/>
</dbReference>
<evidence type="ECO:0000259" key="3">
    <source>
        <dbReference type="Pfam" id="PF01557"/>
    </source>
</evidence>
<organism evidence="4 5">
    <name type="scientific">Dactylonectria macrodidyma</name>
    <dbReference type="NCBI Taxonomy" id="307937"/>
    <lineage>
        <taxon>Eukaryota</taxon>
        <taxon>Fungi</taxon>
        <taxon>Dikarya</taxon>
        <taxon>Ascomycota</taxon>
        <taxon>Pezizomycotina</taxon>
        <taxon>Sordariomycetes</taxon>
        <taxon>Hypocreomycetidae</taxon>
        <taxon>Hypocreales</taxon>
        <taxon>Nectriaceae</taxon>
        <taxon>Dactylonectria</taxon>
    </lineage>
</organism>
<evidence type="ECO:0000256" key="1">
    <source>
        <dbReference type="ARBA" id="ARBA00010211"/>
    </source>
</evidence>
<dbReference type="Proteomes" id="UP000738349">
    <property type="component" value="Unassembled WGS sequence"/>
</dbReference>
<gene>
    <name evidence="4" type="ORF">EDB81DRAFT_665865</name>
</gene>
<dbReference type="GO" id="GO:0006107">
    <property type="term" value="P:oxaloacetate metabolic process"/>
    <property type="evidence" value="ECO:0007669"/>
    <property type="project" value="UniProtKB-ARBA"/>
</dbReference>
<keyword evidence="5" id="KW-1185">Reference proteome</keyword>
<dbReference type="GO" id="GO:0046872">
    <property type="term" value="F:metal ion binding"/>
    <property type="evidence" value="ECO:0007669"/>
    <property type="project" value="UniProtKB-KW"/>
</dbReference>
<evidence type="ECO:0000313" key="5">
    <source>
        <dbReference type="Proteomes" id="UP000738349"/>
    </source>
</evidence>
<protein>
    <recommendedName>
        <fullName evidence="3">Fumarylacetoacetase-like C-terminal domain-containing protein</fullName>
    </recommendedName>
</protein>
<dbReference type="InterPro" id="IPR036663">
    <property type="entry name" value="Fumarylacetoacetase_C_sf"/>
</dbReference>
<dbReference type="InterPro" id="IPR011234">
    <property type="entry name" value="Fumarylacetoacetase-like_C"/>
</dbReference>
<comment type="similarity">
    <text evidence="1">Belongs to the FAH family.</text>
</comment>
<dbReference type="Pfam" id="PF01557">
    <property type="entry name" value="FAA_hydrolase"/>
    <property type="match status" value="1"/>
</dbReference>
<dbReference type="GO" id="GO:0050163">
    <property type="term" value="F:oxaloacetate tautomerase activity"/>
    <property type="evidence" value="ECO:0007669"/>
    <property type="project" value="UniProtKB-ARBA"/>
</dbReference>
<dbReference type="EMBL" id="JAGMUV010000024">
    <property type="protein sequence ID" value="KAH7121714.1"/>
    <property type="molecule type" value="Genomic_DNA"/>
</dbReference>
<sequence>MYDCRRNKAMASDFEYLIRFLDEEGKTRYGNLTEAKPAQDLIGFKVQVVQGNLFAGLNVTAEEKTITKVLCPLDATPVFQCIGVNYERHARETNFNVPSQPVVFTKPADSIAGPFDDIHVHPDAQSELDYEGELCFIFGKDCKDVTEDNAMECVLGYTIGNDLSARNYIPHEISGFQMSYGKSFDAFAPFGPYIVHQRIVGDPHQLQLTTKVNGEIRQNENTSDMIWKISQIIAHLTRGRTVRAGTVCMTGTPSGVGWFMKPKGYIKDGDKVEVSIEKLGLIENKICFF</sequence>
<feature type="domain" description="Fumarylacetoacetase-like C-terminal" evidence="3">
    <location>
        <begin position="81"/>
        <end position="286"/>
    </location>
</feature>
<name>A0A9P9IJH1_9HYPO</name>
<dbReference type="AlphaFoldDB" id="A0A9P9IJH1"/>
<keyword evidence="2" id="KW-0479">Metal-binding</keyword>
<evidence type="ECO:0000313" key="4">
    <source>
        <dbReference type="EMBL" id="KAH7121714.1"/>
    </source>
</evidence>
<reference evidence="4" key="1">
    <citation type="journal article" date="2021" name="Nat. Commun.">
        <title>Genetic determinants of endophytism in the Arabidopsis root mycobiome.</title>
        <authorList>
            <person name="Mesny F."/>
            <person name="Miyauchi S."/>
            <person name="Thiergart T."/>
            <person name="Pickel B."/>
            <person name="Atanasova L."/>
            <person name="Karlsson M."/>
            <person name="Huettel B."/>
            <person name="Barry K.W."/>
            <person name="Haridas S."/>
            <person name="Chen C."/>
            <person name="Bauer D."/>
            <person name="Andreopoulos W."/>
            <person name="Pangilinan J."/>
            <person name="LaButti K."/>
            <person name="Riley R."/>
            <person name="Lipzen A."/>
            <person name="Clum A."/>
            <person name="Drula E."/>
            <person name="Henrissat B."/>
            <person name="Kohler A."/>
            <person name="Grigoriev I.V."/>
            <person name="Martin F.M."/>
            <person name="Hacquard S."/>
        </authorList>
    </citation>
    <scope>NUCLEOTIDE SEQUENCE</scope>
    <source>
        <strain evidence="4">MPI-CAGE-AT-0147</strain>
    </source>
</reference>
<dbReference type="Gene3D" id="3.90.850.10">
    <property type="entry name" value="Fumarylacetoacetase-like, C-terminal domain"/>
    <property type="match status" value="1"/>
</dbReference>
<dbReference type="PANTHER" id="PTHR11820">
    <property type="entry name" value="ACYLPYRUVASE"/>
    <property type="match status" value="1"/>
</dbReference>
<proteinExistence type="inferred from homology"/>
<dbReference type="OrthoDB" id="411064at2759"/>
<comment type="caution">
    <text evidence="4">The sequence shown here is derived from an EMBL/GenBank/DDBJ whole genome shotgun (WGS) entry which is preliminary data.</text>
</comment>
<evidence type="ECO:0000256" key="2">
    <source>
        <dbReference type="ARBA" id="ARBA00022723"/>
    </source>
</evidence>